<sequence>MAGGFSHTPHMHRLPAKLLSRWMRMGAYARLFVPITALIVTIVCARYTLLIDSESTQARLQFALESQQAAHALADAVREPAEAGDLRRIGILLRQSATRNPAIVAVLWQEGSVVREAWHVDEQRDYPAWFPHIADIAPLYYELPVGEGQLSVTFRPTPALNGAWQALRRQALLSLLNIFLIYSLLGMLIYATRRLLRRFGTATRAFRDGAYGVRLPVRGFPEAQELAVTFNDMAARIQDLMGKLRDEKERIEVTLASIGDAVIATGPGGRIRSMNPTAEQLTGYPASEAIGLELHSVFTLANNFGQHTLLKSLAAIERGGPNVKAKDQSLVNRRGERYNIEYTAAPIRAGGMPEGVVLVFRDVSEKRQLIQQISWRSEHDVLTGLPNRTALAARFEHEIARARDEHCLLAVCLFDLDHFRLVNDSGGQPLGDEVLKQAASRLHEFAGARDYVARLGGDEFVLLLRDHTDRASIEKTLERLMLSLSRVYQVAGRAIPMTASAGVAIYTGNDVSADNLLRHADQALYQAKVQGRRKVHFFDADLDEQVRTHHNQRTELRDALLAGQLCLFYQPKANLRQGRIVGMEALLRWRHPERGLVGPQEFLPAVEHTDLIADIGEWVLRAALEQMQQWCAAGRTWVVGVNIAARHFQRPDFVQRLRALLAEYPSVPPQLLELEILESSALHDVTHVRTIMQECQALGIRFALDDFGTGYSSMSYLKRLPADVLKIDQSFVRNMLVDRDDLHLVSAVIGLARAFNRSVIAEGVETVEHGALLIRMGCDLAQGYGIARPMPADTVLGWADAFVPAPEWGTASLLGPLTDLNGDSDASRLLFTPA</sequence>
<dbReference type="PROSITE" id="PS50112">
    <property type="entry name" value="PAS"/>
    <property type="match status" value="1"/>
</dbReference>
<dbReference type="NCBIfam" id="TIGR00229">
    <property type="entry name" value="sensory_box"/>
    <property type="match status" value="1"/>
</dbReference>
<dbReference type="NCBIfam" id="TIGR00254">
    <property type="entry name" value="GGDEF"/>
    <property type="match status" value="1"/>
</dbReference>
<dbReference type="PROSITE" id="PS50887">
    <property type="entry name" value="GGDEF"/>
    <property type="match status" value="1"/>
</dbReference>
<dbReference type="Gene3D" id="6.10.340.10">
    <property type="match status" value="1"/>
</dbReference>
<organism evidence="6 7">
    <name type="scientific">Pseudoduganella flava</name>
    <dbReference type="NCBI Taxonomy" id="871742"/>
    <lineage>
        <taxon>Bacteria</taxon>
        <taxon>Pseudomonadati</taxon>
        <taxon>Pseudomonadota</taxon>
        <taxon>Betaproteobacteria</taxon>
        <taxon>Burkholderiales</taxon>
        <taxon>Oxalobacteraceae</taxon>
        <taxon>Telluria group</taxon>
        <taxon>Pseudoduganella</taxon>
    </lineage>
</organism>
<evidence type="ECO:0000313" key="6">
    <source>
        <dbReference type="EMBL" id="TWI51157.1"/>
    </source>
</evidence>
<dbReference type="InterPro" id="IPR000160">
    <property type="entry name" value="GGDEF_dom"/>
</dbReference>
<dbReference type="InterPro" id="IPR035965">
    <property type="entry name" value="PAS-like_dom_sf"/>
</dbReference>
<dbReference type="PROSITE" id="PS50883">
    <property type="entry name" value="EAL"/>
    <property type="match status" value="1"/>
</dbReference>
<name>A0A562Q367_9BURK</name>
<reference evidence="6 7" key="1">
    <citation type="journal article" date="2015" name="Stand. Genomic Sci.">
        <title>Genomic Encyclopedia of Bacterial and Archaeal Type Strains, Phase III: the genomes of soil and plant-associated and newly described type strains.</title>
        <authorList>
            <person name="Whitman W.B."/>
            <person name="Woyke T."/>
            <person name="Klenk H.P."/>
            <person name="Zhou Y."/>
            <person name="Lilburn T.G."/>
            <person name="Beck B.J."/>
            <person name="De Vos P."/>
            <person name="Vandamme P."/>
            <person name="Eisen J.A."/>
            <person name="Garrity G."/>
            <person name="Hugenholtz P."/>
            <person name="Kyrpides N.C."/>
        </authorList>
    </citation>
    <scope>NUCLEOTIDE SEQUENCE [LARGE SCALE GENOMIC DNA]</scope>
    <source>
        <strain evidence="6 7">CGMCC 1.10685</strain>
    </source>
</reference>
<gene>
    <name evidence="6" type="ORF">IP92_00140</name>
</gene>
<dbReference type="GO" id="GO:0016020">
    <property type="term" value="C:membrane"/>
    <property type="evidence" value="ECO:0007669"/>
    <property type="project" value="InterPro"/>
</dbReference>
<dbReference type="SUPFAM" id="SSF55785">
    <property type="entry name" value="PYP-like sensor domain (PAS domain)"/>
    <property type="match status" value="1"/>
</dbReference>
<keyword evidence="1" id="KW-1133">Transmembrane helix</keyword>
<dbReference type="Gene3D" id="3.30.450.20">
    <property type="entry name" value="PAS domain"/>
    <property type="match status" value="1"/>
</dbReference>
<feature type="transmembrane region" description="Helical" evidence="1">
    <location>
        <begin position="27"/>
        <end position="49"/>
    </location>
</feature>
<proteinExistence type="predicted"/>
<dbReference type="CDD" id="cd01949">
    <property type="entry name" value="GGDEF"/>
    <property type="match status" value="1"/>
</dbReference>
<dbReference type="InterPro" id="IPR029787">
    <property type="entry name" value="Nucleotide_cyclase"/>
</dbReference>
<dbReference type="InterPro" id="IPR035919">
    <property type="entry name" value="EAL_sf"/>
</dbReference>
<dbReference type="InterPro" id="IPR052155">
    <property type="entry name" value="Biofilm_reg_signaling"/>
</dbReference>
<dbReference type="Pfam" id="PF00990">
    <property type="entry name" value="GGDEF"/>
    <property type="match status" value="1"/>
</dbReference>
<dbReference type="CDD" id="cd01948">
    <property type="entry name" value="EAL"/>
    <property type="match status" value="1"/>
</dbReference>
<dbReference type="GO" id="GO:0006355">
    <property type="term" value="P:regulation of DNA-templated transcription"/>
    <property type="evidence" value="ECO:0007669"/>
    <property type="project" value="InterPro"/>
</dbReference>
<evidence type="ECO:0000259" key="2">
    <source>
        <dbReference type="PROSITE" id="PS50112"/>
    </source>
</evidence>
<dbReference type="Proteomes" id="UP000315112">
    <property type="component" value="Unassembled WGS sequence"/>
</dbReference>
<evidence type="ECO:0000259" key="5">
    <source>
        <dbReference type="PROSITE" id="PS50887"/>
    </source>
</evidence>
<dbReference type="SMART" id="SM00267">
    <property type="entry name" value="GGDEF"/>
    <property type="match status" value="1"/>
</dbReference>
<dbReference type="PANTHER" id="PTHR44757">
    <property type="entry name" value="DIGUANYLATE CYCLASE DGCP"/>
    <property type="match status" value="1"/>
</dbReference>
<feature type="domain" description="EAL" evidence="3">
    <location>
        <begin position="549"/>
        <end position="803"/>
    </location>
</feature>
<dbReference type="AlphaFoldDB" id="A0A562Q367"/>
<dbReference type="InterPro" id="IPR001633">
    <property type="entry name" value="EAL_dom"/>
</dbReference>
<keyword evidence="1" id="KW-0812">Transmembrane</keyword>
<dbReference type="SMART" id="SM00091">
    <property type="entry name" value="PAS"/>
    <property type="match status" value="1"/>
</dbReference>
<dbReference type="SMART" id="SM00052">
    <property type="entry name" value="EAL"/>
    <property type="match status" value="1"/>
</dbReference>
<dbReference type="InterPro" id="IPR043128">
    <property type="entry name" value="Rev_trsase/Diguanyl_cyclase"/>
</dbReference>
<dbReference type="SUPFAM" id="SSF141868">
    <property type="entry name" value="EAL domain-like"/>
    <property type="match status" value="1"/>
</dbReference>
<feature type="domain" description="PAS" evidence="2">
    <location>
        <begin position="247"/>
        <end position="291"/>
    </location>
</feature>
<dbReference type="Pfam" id="PF00563">
    <property type="entry name" value="EAL"/>
    <property type="match status" value="1"/>
</dbReference>
<dbReference type="PROSITE" id="PS50885">
    <property type="entry name" value="HAMP"/>
    <property type="match status" value="1"/>
</dbReference>
<dbReference type="InterPro" id="IPR000014">
    <property type="entry name" value="PAS"/>
</dbReference>
<dbReference type="GO" id="GO:0007165">
    <property type="term" value="P:signal transduction"/>
    <property type="evidence" value="ECO:0007669"/>
    <property type="project" value="InterPro"/>
</dbReference>
<dbReference type="Gene3D" id="3.30.70.270">
    <property type="match status" value="1"/>
</dbReference>
<dbReference type="Pfam" id="PF00989">
    <property type="entry name" value="PAS"/>
    <property type="match status" value="1"/>
</dbReference>
<protein>
    <submittedName>
        <fullName evidence="6">PAS domain S-box-containing protein/diguanylate cyclase (GGDEF)-like protein</fullName>
    </submittedName>
</protein>
<feature type="domain" description="GGDEF" evidence="5">
    <location>
        <begin position="407"/>
        <end position="540"/>
    </location>
</feature>
<dbReference type="Gene3D" id="3.20.20.450">
    <property type="entry name" value="EAL domain"/>
    <property type="match status" value="1"/>
</dbReference>
<comment type="caution">
    <text evidence="6">The sequence shown here is derived from an EMBL/GenBank/DDBJ whole genome shotgun (WGS) entry which is preliminary data.</text>
</comment>
<accession>A0A562Q367</accession>
<dbReference type="PANTHER" id="PTHR44757:SF4">
    <property type="entry name" value="DIGUANYLATE CYCLASE DGCE-RELATED"/>
    <property type="match status" value="1"/>
</dbReference>
<keyword evidence="1" id="KW-0472">Membrane</keyword>
<evidence type="ECO:0000313" key="7">
    <source>
        <dbReference type="Proteomes" id="UP000315112"/>
    </source>
</evidence>
<evidence type="ECO:0000256" key="1">
    <source>
        <dbReference type="SAM" id="Phobius"/>
    </source>
</evidence>
<dbReference type="InterPro" id="IPR013767">
    <property type="entry name" value="PAS_fold"/>
</dbReference>
<dbReference type="InterPro" id="IPR003660">
    <property type="entry name" value="HAMP_dom"/>
</dbReference>
<dbReference type="CDD" id="cd00130">
    <property type="entry name" value="PAS"/>
    <property type="match status" value="1"/>
</dbReference>
<feature type="transmembrane region" description="Helical" evidence="1">
    <location>
        <begin position="171"/>
        <end position="191"/>
    </location>
</feature>
<dbReference type="SMART" id="SM00304">
    <property type="entry name" value="HAMP"/>
    <property type="match status" value="1"/>
</dbReference>
<dbReference type="CDD" id="cd06225">
    <property type="entry name" value="HAMP"/>
    <property type="match status" value="1"/>
</dbReference>
<evidence type="ECO:0000259" key="4">
    <source>
        <dbReference type="PROSITE" id="PS50885"/>
    </source>
</evidence>
<dbReference type="SUPFAM" id="SSF55073">
    <property type="entry name" value="Nucleotide cyclase"/>
    <property type="match status" value="1"/>
</dbReference>
<evidence type="ECO:0000259" key="3">
    <source>
        <dbReference type="PROSITE" id="PS50883"/>
    </source>
</evidence>
<feature type="domain" description="HAMP" evidence="4">
    <location>
        <begin position="196"/>
        <end position="242"/>
    </location>
</feature>
<dbReference type="EMBL" id="VLKW01000001">
    <property type="protein sequence ID" value="TWI51157.1"/>
    <property type="molecule type" value="Genomic_DNA"/>
</dbReference>